<evidence type="ECO:0000313" key="13">
    <source>
        <dbReference type="EMBL" id="RXJ72657.1"/>
    </source>
</evidence>
<keyword evidence="6 11" id="KW-0812">Transmembrane</keyword>
<dbReference type="RefSeq" id="WP_129122881.1">
    <property type="nucleotide sequence ID" value="NZ_PEIB01000017.1"/>
</dbReference>
<feature type="transmembrane region" description="Helical" evidence="11">
    <location>
        <begin position="25"/>
        <end position="46"/>
    </location>
</feature>
<evidence type="ECO:0000256" key="4">
    <source>
        <dbReference type="ARBA" id="ARBA00022475"/>
    </source>
</evidence>
<sequence>MLAAKGSNFFSEVDNKVNEKAVKKLASLVTLILLIVFAWILGRIVWQFWQPQSEAFVAAPASVSVNVQPADESYRLRDILEQNLFGRYSQQASKPVVKPVNTNAPKTKLNLKLVGVSSSSEEASGLAIIANRGAQAVYGIGEAIQGTRATLRRVFPDRVIIRNNGRDELLFLDGVDDKQASRSQRTAARTAPSRQSSKATSASRSEVDVSSIRAEILSNPQALLKHISLSQAQDETGLLGYRVGPGSDRRLFDSSGLEEGDIATEINGNDLRNPAEVGQIWQSLADSSEISITVLRDGQQHVVYISL</sequence>
<evidence type="ECO:0000256" key="6">
    <source>
        <dbReference type="ARBA" id="ARBA00022692"/>
    </source>
</evidence>
<keyword evidence="3" id="KW-0813">Transport</keyword>
<dbReference type="AlphaFoldDB" id="A0A4Q0YNV3"/>
<dbReference type="GO" id="GO:0005886">
    <property type="term" value="C:plasma membrane"/>
    <property type="evidence" value="ECO:0007669"/>
    <property type="project" value="UniProtKB-SubCell"/>
</dbReference>
<comment type="similarity">
    <text evidence="2">Belongs to the GSP C family.</text>
</comment>
<dbReference type="EMBL" id="PEIB01000017">
    <property type="protein sequence ID" value="RXJ72657.1"/>
    <property type="molecule type" value="Genomic_DNA"/>
</dbReference>
<reference evidence="13 14" key="1">
    <citation type="submission" date="2017-10" db="EMBL/GenBank/DDBJ databases">
        <title>Nyctiphanis sp. nov., isolated from the stomach of the euphausiid Nyctiphanes simplex (Hansen, 1911) in the Gulf of California.</title>
        <authorList>
            <person name="Gomez-Gil B."/>
            <person name="Aguilar-Mendez M."/>
            <person name="Lopez-Cortes A."/>
            <person name="Gomez-Gutierrez J."/>
            <person name="Roque A."/>
            <person name="Lang E."/>
            <person name="Gonzalez-Castillo A."/>
        </authorList>
    </citation>
    <scope>NUCLEOTIDE SEQUENCE [LARGE SCALE GENOMIC DNA]</scope>
    <source>
        <strain evidence="13 14">CAIM 600</strain>
    </source>
</reference>
<dbReference type="Proteomes" id="UP000290287">
    <property type="component" value="Unassembled WGS sequence"/>
</dbReference>
<evidence type="ECO:0000313" key="14">
    <source>
        <dbReference type="Proteomes" id="UP000290287"/>
    </source>
</evidence>
<evidence type="ECO:0000256" key="1">
    <source>
        <dbReference type="ARBA" id="ARBA00004533"/>
    </source>
</evidence>
<dbReference type="OrthoDB" id="1491375at2"/>
<comment type="subcellular location">
    <subcellularLocation>
        <location evidence="1">Cell inner membrane</location>
    </subcellularLocation>
</comment>
<evidence type="ECO:0000256" key="8">
    <source>
        <dbReference type="ARBA" id="ARBA00022989"/>
    </source>
</evidence>
<comment type="caution">
    <text evidence="13">The sequence shown here is derived from an EMBL/GenBank/DDBJ whole genome shotgun (WGS) entry which is preliminary data.</text>
</comment>
<organism evidence="13 14">
    <name type="scientific">Veronia nyctiphanis</name>
    <dbReference type="NCBI Taxonomy" id="1278244"/>
    <lineage>
        <taxon>Bacteria</taxon>
        <taxon>Pseudomonadati</taxon>
        <taxon>Pseudomonadota</taxon>
        <taxon>Gammaproteobacteria</taxon>
        <taxon>Vibrionales</taxon>
        <taxon>Vibrionaceae</taxon>
        <taxon>Veronia</taxon>
    </lineage>
</organism>
<accession>A0A4Q0YNV3</accession>
<keyword evidence="4" id="KW-1003">Cell membrane</keyword>
<dbReference type="Pfam" id="PF11356">
    <property type="entry name" value="T2SSC"/>
    <property type="match status" value="1"/>
</dbReference>
<dbReference type="InterPro" id="IPR001639">
    <property type="entry name" value="T2SS_protein-GspC"/>
</dbReference>
<dbReference type="NCBIfam" id="TIGR01713">
    <property type="entry name" value="typeII_sec_gspC"/>
    <property type="match status" value="1"/>
</dbReference>
<evidence type="ECO:0000256" key="11">
    <source>
        <dbReference type="SAM" id="Phobius"/>
    </source>
</evidence>
<dbReference type="InterPro" id="IPR024961">
    <property type="entry name" value="T2SS_GspC_N"/>
</dbReference>
<dbReference type="InterPro" id="IPR036034">
    <property type="entry name" value="PDZ_sf"/>
</dbReference>
<keyword evidence="8 11" id="KW-1133">Transmembrane helix</keyword>
<proteinExistence type="inferred from homology"/>
<feature type="domain" description="Type II secretion system protein GspC N-terminal" evidence="12">
    <location>
        <begin position="32"/>
        <end position="172"/>
    </location>
</feature>
<name>A0A4Q0YNV3_9GAMM</name>
<dbReference type="Gene3D" id="2.30.42.10">
    <property type="match status" value="1"/>
</dbReference>
<evidence type="ECO:0000256" key="9">
    <source>
        <dbReference type="ARBA" id="ARBA00023136"/>
    </source>
</evidence>
<keyword evidence="9 11" id="KW-0472">Membrane</keyword>
<feature type="region of interest" description="Disordered" evidence="10">
    <location>
        <begin position="181"/>
        <end position="204"/>
    </location>
</feature>
<gene>
    <name evidence="13" type="primary">gspC</name>
    <name evidence="13" type="ORF">CS022_14565</name>
</gene>
<evidence type="ECO:0000259" key="12">
    <source>
        <dbReference type="Pfam" id="PF11356"/>
    </source>
</evidence>
<protein>
    <submittedName>
        <fullName evidence="13">Type II secretion system protein GspC</fullName>
    </submittedName>
</protein>
<dbReference type="Gene3D" id="2.30.30.830">
    <property type="match status" value="1"/>
</dbReference>
<keyword evidence="7" id="KW-0653">Protein transport</keyword>
<dbReference type="SUPFAM" id="SSF50156">
    <property type="entry name" value="PDZ domain-like"/>
    <property type="match status" value="1"/>
</dbReference>
<evidence type="ECO:0000256" key="7">
    <source>
        <dbReference type="ARBA" id="ARBA00022927"/>
    </source>
</evidence>
<dbReference type="GO" id="GO:0015628">
    <property type="term" value="P:protein secretion by the type II secretion system"/>
    <property type="evidence" value="ECO:0007669"/>
    <property type="project" value="InterPro"/>
</dbReference>
<evidence type="ECO:0000256" key="5">
    <source>
        <dbReference type="ARBA" id="ARBA00022519"/>
    </source>
</evidence>
<evidence type="ECO:0000256" key="3">
    <source>
        <dbReference type="ARBA" id="ARBA00022448"/>
    </source>
</evidence>
<keyword evidence="14" id="KW-1185">Reference proteome</keyword>
<evidence type="ECO:0000256" key="2">
    <source>
        <dbReference type="ARBA" id="ARBA00007986"/>
    </source>
</evidence>
<keyword evidence="5" id="KW-0997">Cell inner membrane</keyword>
<dbReference type="GO" id="GO:0015627">
    <property type="term" value="C:type II protein secretion system complex"/>
    <property type="evidence" value="ECO:0007669"/>
    <property type="project" value="InterPro"/>
</dbReference>
<evidence type="ECO:0000256" key="10">
    <source>
        <dbReference type="SAM" id="MobiDB-lite"/>
    </source>
</evidence>
<feature type="compositionally biased region" description="Low complexity" evidence="10">
    <location>
        <begin position="181"/>
        <end position="197"/>
    </location>
</feature>